<organism evidence="3 4">
    <name type="scientific">Kitasatospora cystarginea</name>
    <dbReference type="NCBI Taxonomy" id="58350"/>
    <lineage>
        <taxon>Bacteria</taxon>
        <taxon>Bacillati</taxon>
        <taxon>Actinomycetota</taxon>
        <taxon>Actinomycetes</taxon>
        <taxon>Kitasatosporales</taxon>
        <taxon>Streptomycetaceae</taxon>
        <taxon>Kitasatospora</taxon>
    </lineage>
</organism>
<dbReference type="PANTHER" id="PTHR35526:SF3">
    <property type="entry name" value="ANTI-SIGMA-F FACTOR RSBW"/>
    <property type="match status" value="1"/>
</dbReference>
<feature type="domain" description="Histidine kinase/HSP90-like ATPase" evidence="2">
    <location>
        <begin position="23"/>
        <end position="126"/>
    </location>
</feature>
<reference evidence="3 4" key="1">
    <citation type="journal article" date="2019" name="Int. J. Syst. Evol. Microbiol.">
        <title>The Global Catalogue of Microorganisms (GCM) 10K type strain sequencing project: providing services to taxonomists for standard genome sequencing and annotation.</title>
        <authorList>
            <consortium name="The Broad Institute Genomics Platform"/>
            <consortium name="The Broad Institute Genome Sequencing Center for Infectious Disease"/>
            <person name="Wu L."/>
            <person name="Ma J."/>
        </authorList>
    </citation>
    <scope>NUCLEOTIDE SEQUENCE [LARGE SCALE GENOMIC DNA]</scope>
    <source>
        <strain evidence="3 4">JCM 7356</strain>
    </source>
</reference>
<keyword evidence="1" id="KW-0808">Transferase</keyword>
<proteinExistence type="predicted"/>
<keyword evidence="4" id="KW-1185">Reference proteome</keyword>
<dbReference type="Pfam" id="PF13581">
    <property type="entry name" value="HATPase_c_2"/>
    <property type="match status" value="1"/>
</dbReference>
<dbReference type="RefSeq" id="WP_344638647.1">
    <property type="nucleotide sequence ID" value="NZ_BAAATR010000024.1"/>
</dbReference>
<protein>
    <recommendedName>
        <fullName evidence="2">Histidine kinase/HSP90-like ATPase domain-containing protein</fullName>
    </recommendedName>
</protein>
<evidence type="ECO:0000313" key="4">
    <source>
        <dbReference type="Proteomes" id="UP001500305"/>
    </source>
</evidence>
<keyword evidence="1" id="KW-0723">Serine/threonine-protein kinase</keyword>
<dbReference type="InterPro" id="IPR036890">
    <property type="entry name" value="HATPase_C_sf"/>
</dbReference>
<dbReference type="Gene3D" id="3.30.565.10">
    <property type="entry name" value="Histidine kinase-like ATPase, C-terminal domain"/>
    <property type="match status" value="1"/>
</dbReference>
<evidence type="ECO:0000259" key="2">
    <source>
        <dbReference type="Pfam" id="PF13581"/>
    </source>
</evidence>
<gene>
    <name evidence="3" type="ORF">GCM10010430_48860</name>
</gene>
<dbReference type="Proteomes" id="UP001500305">
    <property type="component" value="Unassembled WGS sequence"/>
</dbReference>
<name>A0ABN3EI76_9ACTN</name>
<evidence type="ECO:0000256" key="1">
    <source>
        <dbReference type="ARBA" id="ARBA00022527"/>
    </source>
</evidence>
<dbReference type="CDD" id="cd16936">
    <property type="entry name" value="HATPase_RsbW-like"/>
    <property type="match status" value="1"/>
</dbReference>
<dbReference type="InterPro" id="IPR003594">
    <property type="entry name" value="HATPase_dom"/>
</dbReference>
<dbReference type="InterPro" id="IPR050267">
    <property type="entry name" value="Anti-sigma-factor_SerPK"/>
</dbReference>
<keyword evidence="1" id="KW-0418">Kinase</keyword>
<dbReference type="PANTHER" id="PTHR35526">
    <property type="entry name" value="ANTI-SIGMA-F FACTOR RSBW-RELATED"/>
    <property type="match status" value="1"/>
</dbReference>
<sequence length="174" mass="19468">MSVHSRSFFLVRDPANAAPGRRRIRTLIVGWGIRLDDDTRTSLDVVSSELITNAIRHSDSVTLTVGVHADPQRGRVLIEVYDASVILPRARQARPDEEAGRGMLLVQRLALSHGAERTERGKRVWAELALPEQATTRRQLLARPHRAGGHLLRRLRSVPPAGPWHRRPRTALAT</sequence>
<accession>A0ABN3EI76</accession>
<dbReference type="EMBL" id="BAAATR010000024">
    <property type="protein sequence ID" value="GAA2259046.1"/>
    <property type="molecule type" value="Genomic_DNA"/>
</dbReference>
<comment type="caution">
    <text evidence="3">The sequence shown here is derived from an EMBL/GenBank/DDBJ whole genome shotgun (WGS) entry which is preliminary data.</text>
</comment>
<evidence type="ECO:0000313" key="3">
    <source>
        <dbReference type="EMBL" id="GAA2259046.1"/>
    </source>
</evidence>
<dbReference type="SUPFAM" id="SSF55874">
    <property type="entry name" value="ATPase domain of HSP90 chaperone/DNA topoisomerase II/histidine kinase"/>
    <property type="match status" value="1"/>
</dbReference>